<feature type="binding site" evidence="6">
    <location>
        <begin position="285"/>
        <end position="293"/>
    </location>
    <ligand>
        <name>FAD</name>
        <dbReference type="ChEBI" id="CHEBI:57692"/>
    </ligand>
</feature>
<dbReference type="PANTHER" id="PTHR11455">
    <property type="entry name" value="CRYPTOCHROME"/>
    <property type="match status" value="1"/>
</dbReference>
<dbReference type="GO" id="GO:0071949">
    <property type="term" value="F:FAD binding"/>
    <property type="evidence" value="ECO:0007669"/>
    <property type="project" value="TreeGrafter"/>
</dbReference>
<evidence type="ECO:0000313" key="10">
    <source>
        <dbReference type="Proteomes" id="UP000092876"/>
    </source>
</evidence>
<keyword evidence="3 6" id="KW-0285">Flavoprotein</keyword>
<dbReference type="InterPro" id="IPR014729">
    <property type="entry name" value="Rossmann-like_a/b/a_fold"/>
</dbReference>
<dbReference type="Pfam" id="PF00875">
    <property type="entry name" value="DNA_photolyase"/>
    <property type="match status" value="1"/>
</dbReference>
<dbReference type="InterPro" id="IPR036134">
    <property type="entry name" value="Crypto/Photolyase_FAD-like_sf"/>
</dbReference>
<proteinExistence type="inferred from homology"/>
<sequence>MKKIGLYLFTNDLRINDNQLLHQAAQVVDELVCVIVEPTLSRFSAEFAQEHSYGAHRQTFISQSIANLEANLVKLGQQLVVICSNHLAPDTAEQTLNKIIVTQNCTHFFANAHCGYDERQLIHTVHSGHPDLMTRLPHHATLFDLHELPFELSKVPSSFTKFRKLIEHLNINGGETVIAHLPPAVTPTPVTATPLFSSPNLERAVTNEYLGGEDAGLAHLENYFSHDYALNYKQTRNAFDGIENSTKFSPWLALGCVSPKTIYRHLKQFETEHGSNDSTYWIYFELLWREYFYWKCLSLGSSLFDDSSKQELNTPNSSATPNLNFAKWKSGNTNYPIVDACMRQLNETGYMSNRGRQLAASCLIYELGIDWRHGAAYFESQLIDYDVASNWGNWAYIAGALNSQVNTQTNKQKNANQAQPKSHHFDLAKQTDMYDPDHAFINKWNASSKEPVLTNNQDVL</sequence>
<accession>A0A1C3IXF9</accession>
<dbReference type="GO" id="GO:0000719">
    <property type="term" value="P:photoreactive repair"/>
    <property type="evidence" value="ECO:0007669"/>
    <property type="project" value="TreeGrafter"/>
</dbReference>
<dbReference type="InterPro" id="IPR002081">
    <property type="entry name" value="Cryptochrome/DNA_photolyase_1"/>
</dbReference>
<feature type="binding site" evidence="6">
    <location>
        <begin position="384"/>
        <end position="386"/>
    </location>
    <ligand>
        <name>FAD</name>
        <dbReference type="ChEBI" id="CHEBI:57692"/>
    </ligand>
</feature>
<dbReference type="Gene3D" id="1.10.579.10">
    <property type="entry name" value="DNA Cyclobutane Dipyrimidine Photolyase, subunit A, domain 3"/>
    <property type="match status" value="1"/>
</dbReference>
<dbReference type="InterPro" id="IPR036155">
    <property type="entry name" value="Crypto/Photolyase_N_sf"/>
</dbReference>
<evidence type="ECO:0000256" key="5">
    <source>
        <dbReference type="ARBA" id="ARBA00022991"/>
    </source>
</evidence>
<keyword evidence="4 6" id="KW-0274">FAD</keyword>
<dbReference type="PANTHER" id="PTHR11455:SF22">
    <property type="entry name" value="CRYPTOCHROME DASH"/>
    <property type="match status" value="1"/>
</dbReference>
<evidence type="ECO:0000256" key="4">
    <source>
        <dbReference type="ARBA" id="ARBA00022827"/>
    </source>
</evidence>
<dbReference type="NCBIfam" id="TIGR02765">
    <property type="entry name" value="crypto_DASH"/>
    <property type="match status" value="1"/>
</dbReference>
<dbReference type="GeneID" id="94233015"/>
<evidence type="ECO:0000313" key="9">
    <source>
        <dbReference type="EMBL" id="SBS65987.1"/>
    </source>
</evidence>
<comment type="cofactor">
    <cofactor evidence="7">
        <name>(6R)-5,10-methylene-5,6,7,8-tetrahydrofolate</name>
        <dbReference type="ChEBI" id="CHEBI:15636"/>
    </cofactor>
    <text evidence="7">Binds 1 5,10-methenyltetrahydrofolate (MTHF) per subunit.</text>
</comment>
<evidence type="ECO:0000256" key="2">
    <source>
        <dbReference type="ARBA" id="ARBA00017881"/>
    </source>
</evidence>
<organism evidence="9 10">
    <name type="scientific">Vibrio atlanticus</name>
    <dbReference type="NCBI Taxonomy" id="693153"/>
    <lineage>
        <taxon>Bacteria</taxon>
        <taxon>Pseudomonadati</taxon>
        <taxon>Pseudomonadota</taxon>
        <taxon>Gammaproteobacteria</taxon>
        <taxon>Vibrionales</taxon>
        <taxon>Vibrionaceae</taxon>
        <taxon>Vibrio</taxon>
    </lineage>
</organism>
<dbReference type="InterPro" id="IPR014133">
    <property type="entry name" value="Cry_DASH"/>
</dbReference>
<gene>
    <name evidence="9" type="primary">cry1</name>
    <name evidence="9" type="ORF">VAT7223_02987</name>
</gene>
<reference evidence="10" key="1">
    <citation type="submission" date="2016-06" db="EMBL/GenBank/DDBJ databases">
        <authorList>
            <person name="Rodrigo-Torres Lidia"/>
            <person name="Arahal R.David."/>
        </authorList>
    </citation>
    <scope>NUCLEOTIDE SEQUENCE [LARGE SCALE GENOMIC DNA]</scope>
    <source>
        <strain evidence="10">CECT 7223</strain>
    </source>
</reference>
<dbReference type="SUPFAM" id="SSF52425">
    <property type="entry name" value="Cryptochrome/photolyase, N-terminal domain"/>
    <property type="match status" value="1"/>
</dbReference>
<dbReference type="GO" id="GO:0003677">
    <property type="term" value="F:DNA binding"/>
    <property type="evidence" value="ECO:0007669"/>
    <property type="project" value="TreeGrafter"/>
</dbReference>
<evidence type="ECO:0000256" key="7">
    <source>
        <dbReference type="RuleBase" id="RU367151"/>
    </source>
</evidence>
<name>A0A1C3IXF9_9VIBR</name>
<protein>
    <recommendedName>
        <fullName evidence="2 7">Cryptochrome DASH</fullName>
    </recommendedName>
</protein>
<dbReference type="Gene3D" id="1.25.40.80">
    <property type="match status" value="1"/>
</dbReference>
<comment type="similarity">
    <text evidence="1 7">Belongs to the DNA photolyase class-1 family.</text>
</comment>
<comment type="cofactor">
    <cofactor evidence="6 7">
        <name>FAD</name>
        <dbReference type="ChEBI" id="CHEBI:57692"/>
    </cofactor>
    <text evidence="6 7">Binds 1 FAD per subunit.</text>
</comment>
<dbReference type="Pfam" id="PF03441">
    <property type="entry name" value="FAD_binding_7"/>
    <property type="match status" value="1"/>
</dbReference>
<comment type="function">
    <text evidence="7">May have a photoreceptor function.</text>
</comment>
<evidence type="ECO:0000256" key="1">
    <source>
        <dbReference type="ARBA" id="ARBA00005862"/>
    </source>
</evidence>
<evidence type="ECO:0000256" key="3">
    <source>
        <dbReference type="ARBA" id="ARBA00022630"/>
    </source>
</evidence>
<dbReference type="SUPFAM" id="SSF48173">
    <property type="entry name" value="Cryptochrome/photolyase FAD-binding domain"/>
    <property type="match status" value="1"/>
</dbReference>
<dbReference type="PROSITE" id="PS51645">
    <property type="entry name" value="PHR_CRY_ALPHA_BETA"/>
    <property type="match status" value="1"/>
</dbReference>
<keyword evidence="5 7" id="KW-0157">Chromophore</keyword>
<evidence type="ECO:0000259" key="8">
    <source>
        <dbReference type="PROSITE" id="PS51645"/>
    </source>
</evidence>
<feature type="domain" description="Photolyase/cryptochrome alpha/beta" evidence="8">
    <location>
        <begin position="3"/>
        <end position="148"/>
    </location>
</feature>
<evidence type="ECO:0000256" key="6">
    <source>
        <dbReference type="PIRSR" id="PIRSR602081-1"/>
    </source>
</evidence>
<dbReference type="GO" id="GO:0003913">
    <property type="term" value="F:DNA photolyase activity"/>
    <property type="evidence" value="ECO:0007669"/>
    <property type="project" value="InterPro"/>
</dbReference>
<dbReference type="EMBL" id="FLQP01000043">
    <property type="protein sequence ID" value="SBS65987.1"/>
    <property type="molecule type" value="Genomic_DNA"/>
</dbReference>
<feature type="binding site" evidence="6">
    <location>
        <position position="232"/>
    </location>
    <ligand>
        <name>FAD</name>
        <dbReference type="ChEBI" id="CHEBI:57692"/>
    </ligand>
</feature>
<dbReference type="Proteomes" id="UP000092876">
    <property type="component" value="Unassembled WGS sequence"/>
</dbReference>
<dbReference type="InterPro" id="IPR006050">
    <property type="entry name" value="DNA_photolyase_N"/>
</dbReference>
<dbReference type="InterPro" id="IPR005101">
    <property type="entry name" value="Cryptochr/Photolyase_FAD-bd"/>
</dbReference>
<dbReference type="RefSeq" id="WP_065679664.1">
    <property type="nucleotide sequence ID" value="NZ_AP025460.1"/>
</dbReference>
<dbReference type="Gene3D" id="3.40.50.620">
    <property type="entry name" value="HUPs"/>
    <property type="match status" value="1"/>
</dbReference>
<feature type="binding site" evidence="6">
    <location>
        <begin position="245"/>
        <end position="249"/>
    </location>
    <ligand>
        <name>FAD</name>
        <dbReference type="ChEBI" id="CHEBI:57692"/>
    </ligand>
</feature>
<dbReference type="AlphaFoldDB" id="A0A1C3IXF9"/>
<dbReference type="PRINTS" id="PR00147">
    <property type="entry name" value="DNAPHOTLYASE"/>
</dbReference>